<dbReference type="Proteomes" id="UP000600214">
    <property type="component" value="Unassembled WGS sequence"/>
</dbReference>
<keyword evidence="2" id="KW-1185">Reference proteome</keyword>
<reference evidence="2" key="1">
    <citation type="journal article" date="2019" name="Int. J. Syst. Evol. Microbiol.">
        <title>The Global Catalogue of Microorganisms (GCM) 10K type strain sequencing project: providing services to taxonomists for standard genome sequencing and annotation.</title>
        <authorList>
            <consortium name="The Broad Institute Genomics Platform"/>
            <consortium name="The Broad Institute Genome Sequencing Center for Infectious Disease"/>
            <person name="Wu L."/>
            <person name="Ma J."/>
        </authorList>
    </citation>
    <scope>NUCLEOTIDE SEQUENCE [LARGE SCALE GENOMIC DNA]</scope>
    <source>
        <strain evidence="2">CGMCC 1.15288</strain>
    </source>
</reference>
<comment type="caution">
    <text evidence="1">The sequence shown here is derived from an EMBL/GenBank/DDBJ whole genome shotgun (WGS) entry which is preliminary data.</text>
</comment>
<evidence type="ECO:0000313" key="2">
    <source>
        <dbReference type="Proteomes" id="UP000600214"/>
    </source>
</evidence>
<protein>
    <submittedName>
        <fullName evidence="1">Uncharacterized protein</fullName>
    </submittedName>
</protein>
<evidence type="ECO:0000313" key="1">
    <source>
        <dbReference type="EMBL" id="GGH50684.1"/>
    </source>
</evidence>
<proteinExistence type="predicted"/>
<sequence length="62" mass="6954">MFCTGQLADWITKKEIQLEKRERILAAINLTFDSQIVVSSAKTEKGNIPENYPSATVVGFDH</sequence>
<name>A0ABQ1Z7G0_9BACT</name>
<accession>A0ABQ1Z7G0</accession>
<dbReference type="EMBL" id="BMIA01000004">
    <property type="protein sequence ID" value="GGH50684.1"/>
    <property type="molecule type" value="Genomic_DNA"/>
</dbReference>
<gene>
    <name evidence="1" type="ORF">GCM10007423_53570</name>
</gene>
<dbReference type="RefSeq" id="WP_188938333.1">
    <property type="nucleotide sequence ID" value="NZ_BMIA01000004.1"/>
</dbReference>
<organism evidence="1 2">
    <name type="scientific">Dyadobacter endophyticus</name>
    <dbReference type="NCBI Taxonomy" id="1749036"/>
    <lineage>
        <taxon>Bacteria</taxon>
        <taxon>Pseudomonadati</taxon>
        <taxon>Bacteroidota</taxon>
        <taxon>Cytophagia</taxon>
        <taxon>Cytophagales</taxon>
        <taxon>Spirosomataceae</taxon>
        <taxon>Dyadobacter</taxon>
    </lineage>
</organism>